<dbReference type="GO" id="GO:0003700">
    <property type="term" value="F:DNA-binding transcription factor activity"/>
    <property type="evidence" value="ECO:0007669"/>
    <property type="project" value="InterPro"/>
</dbReference>
<gene>
    <name evidence="5" type="ORF">DY251_01470</name>
</gene>
<dbReference type="Pfam" id="PF07729">
    <property type="entry name" value="FCD"/>
    <property type="match status" value="1"/>
</dbReference>
<name>A0A371XK65_9HYPH</name>
<dbReference type="SUPFAM" id="SSF46785">
    <property type="entry name" value="Winged helix' DNA-binding domain"/>
    <property type="match status" value="1"/>
</dbReference>
<reference evidence="6" key="1">
    <citation type="submission" date="2018-08" db="EMBL/GenBank/DDBJ databases">
        <authorList>
            <person name="Im W.T."/>
        </authorList>
    </citation>
    <scope>NUCLEOTIDE SEQUENCE [LARGE SCALE GENOMIC DNA]</scope>
    <source>
        <strain evidence="6">LA-28</strain>
    </source>
</reference>
<evidence type="ECO:0000256" key="1">
    <source>
        <dbReference type="ARBA" id="ARBA00023015"/>
    </source>
</evidence>
<dbReference type="PANTHER" id="PTHR43537:SF39">
    <property type="entry name" value="HTH-TYPE TRANSCRIPTIONAL REGULATOR MCBR"/>
    <property type="match status" value="1"/>
</dbReference>
<keyword evidence="1" id="KW-0805">Transcription regulation</keyword>
<dbReference type="InterPro" id="IPR008920">
    <property type="entry name" value="TF_FadR/GntR_C"/>
</dbReference>
<sequence>MLCDHEDGRPVAKASPLKMNKLPEIQATSLSSQIYLRLRQELMSARLHPGDRLKIRDLAQQLGTSETPVREALFQLVKDGALEMKPGYYIRVRRISLKEYLELRDIRLVLEPYAAAKAMPHIDEPFLSTLEEIHDKLVQAERAKDYAAALQYNYDFHFAVHRKSEMPHLIEMIEKLWIQAGPLLSLLYPHGHPTYEGRHQHVNVIAALRAKDEAALRHAFEQDLIEGGRKFIEHLAGIESKEEAGDEPPRRSRR</sequence>
<protein>
    <submittedName>
        <fullName evidence="5">GntR family transcriptional regulator</fullName>
    </submittedName>
</protein>
<accession>A0A371XK65</accession>
<dbReference type="Gene3D" id="1.10.10.10">
    <property type="entry name" value="Winged helix-like DNA-binding domain superfamily/Winged helix DNA-binding domain"/>
    <property type="match status" value="1"/>
</dbReference>
<dbReference type="Proteomes" id="UP000262379">
    <property type="component" value="Unassembled WGS sequence"/>
</dbReference>
<dbReference type="PROSITE" id="PS50949">
    <property type="entry name" value="HTH_GNTR"/>
    <property type="match status" value="1"/>
</dbReference>
<proteinExistence type="predicted"/>
<evidence type="ECO:0000313" key="6">
    <source>
        <dbReference type="Proteomes" id="UP000262379"/>
    </source>
</evidence>
<dbReference type="EMBL" id="QURN01000001">
    <property type="protein sequence ID" value="RFC69434.1"/>
    <property type="molecule type" value="Genomic_DNA"/>
</dbReference>
<dbReference type="InterPro" id="IPR000524">
    <property type="entry name" value="Tscrpt_reg_HTH_GntR"/>
</dbReference>
<dbReference type="GO" id="GO:0003677">
    <property type="term" value="F:DNA binding"/>
    <property type="evidence" value="ECO:0007669"/>
    <property type="project" value="UniProtKB-KW"/>
</dbReference>
<keyword evidence="3" id="KW-0804">Transcription</keyword>
<dbReference type="SUPFAM" id="SSF48008">
    <property type="entry name" value="GntR ligand-binding domain-like"/>
    <property type="match status" value="1"/>
</dbReference>
<organism evidence="5 6">
    <name type="scientific">Mesorhizobium denitrificans</name>
    <dbReference type="NCBI Taxonomy" id="2294114"/>
    <lineage>
        <taxon>Bacteria</taxon>
        <taxon>Pseudomonadati</taxon>
        <taxon>Pseudomonadota</taxon>
        <taxon>Alphaproteobacteria</taxon>
        <taxon>Hyphomicrobiales</taxon>
        <taxon>Phyllobacteriaceae</taxon>
        <taxon>Mesorhizobium</taxon>
    </lineage>
</organism>
<dbReference type="SMART" id="SM00895">
    <property type="entry name" value="FCD"/>
    <property type="match status" value="1"/>
</dbReference>
<comment type="caution">
    <text evidence="5">The sequence shown here is derived from an EMBL/GenBank/DDBJ whole genome shotgun (WGS) entry which is preliminary data.</text>
</comment>
<feature type="domain" description="HTH gntR-type" evidence="4">
    <location>
        <begin position="28"/>
        <end position="95"/>
    </location>
</feature>
<dbReference type="InterPro" id="IPR036390">
    <property type="entry name" value="WH_DNA-bd_sf"/>
</dbReference>
<dbReference type="CDD" id="cd07377">
    <property type="entry name" value="WHTH_GntR"/>
    <property type="match status" value="1"/>
</dbReference>
<dbReference type="Pfam" id="PF00392">
    <property type="entry name" value="GntR"/>
    <property type="match status" value="1"/>
</dbReference>
<keyword evidence="2" id="KW-0238">DNA-binding</keyword>
<dbReference type="SMART" id="SM00345">
    <property type="entry name" value="HTH_GNTR"/>
    <property type="match status" value="1"/>
</dbReference>
<dbReference type="InterPro" id="IPR011711">
    <property type="entry name" value="GntR_C"/>
</dbReference>
<keyword evidence="6" id="KW-1185">Reference proteome</keyword>
<evidence type="ECO:0000259" key="4">
    <source>
        <dbReference type="PROSITE" id="PS50949"/>
    </source>
</evidence>
<evidence type="ECO:0000256" key="3">
    <source>
        <dbReference type="ARBA" id="ARBA00023163"/>
    </source>
</evidence>
<dbReference type="Gene3D" id="1.20.120.530">
    <property type="entry name" value="GntR ligand-binding domain-like"/>
    <property type="match status" value="1"/>
</dbReference>
<evidence type="ECO:0000313" key="5">
    <source>
        <dbReference type="EMBL" id="RFC69434.1"/>
    </source>
</evidence>
<dbReference type="AlphaFoldDB" id="A0A371XK65"/>
<dbReference type="PANTHER" id="PTHR43537">
    <property type="entry name" value="TRANSCRIPTIONAL REGULATOR, GNTR FAMILY"/>
    <property type="match status" value="1"/>
</dbReference>
<evidence type="ECO:0000256" key="2">
    <source>
        <dbReference type="ARBA" id="ARBA00023125"/>
    </source>
</evidence>
<dbReference type="InterPro" id="IPR036388">
    <property type="entry name" value="WH-like_DNA-bd_sf"/>
</dbReference>